<dbReference type="Pfam" id="PF01636">
    <property type="entry name" value="APH"/>
    <property type="match status" value="1"/>
</dbReference>
<dbReference type="EMBL" id="JARKIF010000001">
    <property type="protein sequence ID" value="KAJ7650857.1"/>
    <property type="molecule type" value="Genomic_DNA"/>
</dbReference>
<feature type="domain" description="Aminoglycoside phosphotransferase" evidence="1">
    <location>
        <begin position="60"/>
        <end position="248"/>
    </location>
</feature>
<comment type="caution">
    <text evidence="2">The sequence shown here is derived from an EMBL/GenBank/DDBJ whole genome shotgun (WGS) entry which is preliminary data.</text>
</comment>
<evidence type="ECO:0000313" key="2">
    <source>
        <dbReference type="EMBL" id="KAJ7650857.1"/>
    </source>
</evidence>
<dbReference type="InterPro" id="IPR002575">
    <property type="entry name" value="Aminoglycoside_PTrfase"/>
</dbReference>
<dbReference type="PANTHER" id="PTHR21310">
    <property type="entry name" value="AMINOGLYCOSIDE PHOSPHOTRANSFERASE-RELATED-RELATED"/>
    <property type="match status" value="1"/>
</dbReference>
<dbReference type="GO" id="GO:0016301">
    <property type="term" value="F:kinase activity"/>
    <property type="evidence" value="ECO:0007669"/>
    <property type="project" value="UniProtKB-KW"/>
</dbReference>
<organism evidence="2 3">
    <name type="scientific">Roridomyces roridus</name>
    <dbReference type="NCBI Taxonomy" id="1738132"/>
    <lineage>
        <taxon>Eukaryota</taxon>
        <taxon>Fungi</taxon>
        <taxon>Dikarya</taxon>
        <taxon>Basidiomycota</taxon>
        <taxon>Agaricomycotina</taxon>
        <taxon>Agaricomycetes</taxon>
        <taxon>Agaricomycetidae</taxon>
        <taxon>Agaricales</taxon>
        <taxon>Marasmiineae</taxon>
        <taxon>Mycenaceae</taxon>
        <taxon>Roridomyces</taxon>
    </lineage>
</organism>
<name>A0AAD7CMQ0_9AGAR</name>
<reference evidence="2" key="1">
    <citation type="submission" date="2023-03" db="EMBL/GenBank/DDBJ databases">
        <title>Massive genome expansion in bonnet fungi (Mycena s.s.) driven by repeated elements and novel gene families across ecological guilds.</title>
        <authorList>
            <consortium name="Lawrence Berkeley National Laboratory"/>
            <person name="Harder C.B."/>
            <person name="Miyauchi S."/>
            <person name="Viragh M."/>
            <person name="Kuo A."/>
            <person name="Thoen E."/>
            <person name="Andreopoulos B."/>
            <person name="Lu D."/>
            <person name="Skrede I."/>
            <person name="Drula E."/>
            <person name="Henrissat B."/>
            <person name="Morin E."/>
            <person name="Kohler A."/>
            <person name="Barry K."/>
            <person name="LaButti K."/>
            <person name="Morin E."/>
            <person name="Salamov A."/>
            <person name="Lipzen A."/>
            <person name="Mereny Z."/>
            <person name="Hegedus B."/>
            <person name="Baldrian P."/>
            <person name="Stursova M."/>
            <person name="Weitz H."/>
            <person name="Taylor A."/>
            <person name="Grigoriev I.V."/>
            <person name="Nagy L.G."/>
            <person name="Martin F."/>
            <person name="Kauserud H."/>
        </authorList>
    </citation>
    <scope>NUCLEOTIDE SEQUENCE</scope>
    <source>
        <strain evidence="2">9284</strain>
    </source>
</reference>
<dbReference type="InterPro" id="IPR011009">
    <property type="entry name" value="Kinase-like_dom_sf"/>
</dbReference>
<evidence type="ECO:0000259" key="1">
    <source>
        <dbReference type="Pfam" id="PF01636"/>
    </source>
</evidence>
<gene>
    <name evidence="2" type="ORF">FB45DRAFT_888974</name>
</gene>
<proteinExistence type="predicted"/>
<dbReference type="CDD" id="cd05120">
    <property type="entry name" value="APH_ChoK_like"/>
    <property type="match status" value="1"/>
</dbReference>
<dbReference type="Gene3D" id="3.90.1200.10">
    <property type="match status" value="1"/>
</dbReference>
<evidence type="ECO:0000313" key="3">
    <source>
        <dbReference type="Proteomes" id="UP001221142"/>
    </source>
</evidence>
<dbReference type="InterPro" id="IPR051678">
    <property type="entry name" value="AGP_Transferase"/>
</dbReference>
<keyword evidence="2" id="KW-0808">Transferase</keyword>
<sequence length="287" mass="33550">MPSKSEHHDDDQARRDWRVAQRLGPLTSLLFKIKLIYGHQTYKKRWPINRISRTRVVKTTRHTIPTEALTLDYIAANTSIPVPRVHHLYKDGYGYQYLVMDYVDGIELEVAWKTLGPQERLAVVHQLRDYIGQLRALKPPHPGAVEAVNGGLCHDFRVRGGEGFRFDTVSEFQLLLGRSWILENKRDKYERHASALQRCASRTCRTVFTHCDLAPRNILVSGSRIVGIVDWEMSGWYPEYWEYTQAYFSNLRDTEDFWELFEKEGVPERYPDELIFEVCLAAEFVRC</sequence>
<dbReference type="PANTHER" id="PTHR21310:SF15">
    <property type="entry name" value="AMINOGLYCOSIDE PHOSPHOTRANSFERASE DOMAIN-CONTAINING PROTEIN"/>
    <property type="match status" value="1"/>
</dbReference>
<dbReference type="AlphaFoldDB" id="A0AAD7CMQ0"/>
<keyword evidence="3" id="KW-1185">Reference proteome</keyword>
<keyword evidence="2" id="KW-0418">Kinase</keyword>
<dbReference type="SUPFAM" id="SSF56112">
    <property type="entry name" value="Protein kinase-like (PK-like)"/>
    <property type="match status" value="1"/>
</dbReference>
<protein>
    <submittedName>
        <fullName evidence="2">Kinase-like domain-containing protein</fullName>
    </submittedName>
</protein>
<accession>A0AAD7CMQ0</accession>
<dbReference type="Proteomes" id="UP001221142">
    <property type="component" value="Unassembled WGS sequence"/>
</dbReference>